<comment type="cofactor">
    <cofactor evidence="2">
        <name>Fe(2+)</name>
        <dbReference type="ChEBI" id="CHEBI:29033"/>
    </cofactor>
    <text evidence="2">Binds 1 Fe(2+) ion.</text>
</comment>
<keyword evidence="2" id="KW-0378">Hydrolase</keyword>
<accession>A0A1F5TE44</accession>
<feature type="binding site" evidence="2">
    <location>
        <position position="91"/>
    </location>
    <ligand>
        <name>Fe cation</name>
        <dbReference type="ChEBI" id="CHEBI:24875"/>
    </ligand>
</feature>
<dbReference type="EC" id="3.5.1.88" evidence="2"/>
<organism evidence="3 4">
    <name type="scientific">Candidatus Falkowbacteria bacterium RIFOXYC2_FULL_48_21</name>
    <dbReference type="NCBI Taxonomy" id="1798005"/>
    <lineage>
        <taxon>Bacteria</taxon>
        <taxon>Candidatus Falkowiibacteriota</taxon>
    </lineage>
</organism>
<dbReference type="PRINTS" id="PR01576">
    <property type="entry name" value="PDEFORMYLASE"/>
</dbReference>
<dbReference type="InterPro" id="IPR023635">
    <property type="entry name" value="Peptide_deformylase"/>
</dbReference>
<dbReference type="InterPro" id="IPR036821">
    <property type="entry name" value="Peptide_deformylase_sf"/>
</dbReference>
<dbReference type="CDD" id="cd00487">
    <property type="entry name" value="Pep_deformylase"/>
    <property type="match status" value="1"/>
</dbReference>
<keyword evidence="2" id="KW-0408">Iron</keyword>
<sequence length="158" mass="17703">MIKQITKYPNDVLRCRAEESDVILLKAGKYDHLAKDLIESMKEHGGLGIAAPQIGVSLRLVVIDTKQGPMALFNPEISNFSWRKKTDEEGCLSLPGVYGMVKRSVKITVNAFNRAGEKINFKAEGLFARVIQHEVDHLNGILFIDHAKKIHSREKHGL</sequence>
<dbReference type="EMBL" id="MFGM01000029">
    <property type="protein sequence ID" value="OGF36781.1"/>
    <property type="molecule type" value="Genomic_DNA"/>
</dbReference>
<dbReference type="SUPFAM" id="SSF56420">
    <property type="entry name" value="Peptide deformylase"/>
    <property type="match status" value="1"/>
</dbReference>
<evidence type="ECO:0000256" key="1">
    <source>
        <dbReference type="ARBA" id="ARBA00010759"/>
    </source>
</evidence>
<evidence type="ECO:0000313" key="3">
    <source>
        <dbReference type="EMBL" id="OGF36781.1"/>
    </source>
</evidence>
<evidence type="ECO:0000256" key="2">
    <source>
        <dbReference type="HAMAP-Rule" id="MF_00163"/>
    </source>
</evidence>
<keyword evidence="2" id="KW-0479">Metal-binding</keyword>
<feature type="binding site" evidence="2">
    <location>
        <position position="137"/>
    </location>
    <ligand>
        <name>Fe cation</name>
        <dbReference type="ChEBI" id="CHEBI:24875"/>
    </ligand>
</feature>
<dbReference type="Proteomes" id="UP000178656">
    <property type="component" value="Unassembled WGS sequence"/>
</dbReference>
<comment type="catalytic activity">
    <reaction evidence="2">
        <text>N-terminal N-formyl-L-methionyl-[peptide] + H2O = N-terminal L-methionyl-[peptide] + formate</text>
        <dbReference type="Rhea" id="RHEA:24420"/>
        <dbReference type="Rhea" id="RHEA-COMP:10639"/>
        <dbReference type="Rhea" id="RHEA-COMP:10640"/>
        <dbReference type="ChEBI" id="CHEBI:15377"/>
        <dbReference type="ChEBI" id="CHEBI:15740"/>
        <dbReference type="ChEBI" id="CHEBI:49298"/>
        <dbReference type="ChEBI" id="CHEBI:64731"/>
        <dbReference type="EC" id="3.5.1.88"/>
    </reaction>
</comment>
<dbReference type="NCBIfam" id="TIGR00079">
    <property type="entry name" value="pept_deformyl"/>
    <property type="match status" value="1"/>
</dbReference>
<dbReference type="PANTHER" id="PTHR10458">
    <property type="entry name" value="PEPTIDE DEFORMYLASE"/>
    <property type="match status" value="1"/>
</dbReference>
<name>A0A1F5TE44_9BACT</name>
<gene>
    <name evidence="2" type="primary">def</name>
    <name evidence="3" type="ORF">A2482_00180</name>
</gene>
<keyword evidence="2" id="KW-0648">Protein biosynthesis</keyword>
<dbReference type="PANTHER" id="PTHR10458:SF22">
    <property type="entry name" value="PEPTIDE DEFORMYLASE"/>
    <property type="match status" value="1"/>
</dbReference>
<dbReference type="PIRSF" id="PIRSF004749">
    <property type="entry name" value="Pep_def"/>
    <property type="match status" value="1"/>
</dbReference>
<dbReference type="HAMAP" id="MF_00163">
    <property type="entry name" value="Pep_deformylase"/>
    <property type="match status" value="1"/>
</dbReference>
<feature type="binding site" evidence="2">
    <location>
        <position position="133"/>
    </location>
    <ligand>
        <name>Fe cation</name>
        <dbReference type="ChEBI" id="CHEBI:24875"/>
    </ligand>
</feature>
<comment type="caution">
    <text evidence="3">The sequence shown here is derived from an EMBL/GenBank/DDBJ whole genome shotgun (WGS) entry which is preliminary data.</text>
</comment>
<dbReference type="Pfam" id="PF01327">
    <property type="entry name" value="Pep_deformylase"/>
    <property type="match status" value="1"/>
</dbReference>
<dbReference type="NCBIfam" id="NF001159">
    <property type="entry name" value="PRK00150.1-3"/>
    <property type="match status" value="1"/>
</dbReference>
<dbReference type="Gene3D" id="3.90.45.10">
    <property type="entry name" value="Peptide deformylase"/>
    <property type="match status" value="1"/>
</dbReference>
<comment type="similarity">
    <text evidence="1 2">Belongs to the polypeptide deformylase family.</text>
</comment>
<evidence type="ECO:0000313" key="4">
    <source>
        <dbReference type="Proteomes" id="UP000178656"/>
    </source>
</evidence>
<comment type="function">
    <text evidence="2">Removes the formyl group from the N-terminal Met of newly synthesized proteins. Requires at least a dipeptide for an efficient rate of reaction. N-terminal L-methionine is a prerequisite for activity but the enzyme has broad specificity at other positions.</text>
</comment>
<reference evidence="3 4" key="1">
    <citation type="journal article" date="2016" name="Nat. Commun.">
        <title>Thousands of microbial genomes shed light on interconnected biogeochemical processes in an aquifer system.</title>
        <authorList>
            <person name="Anantharaman K."/>
            <person name="Brown C.T."/>
            <person name="Hug L.A."/>
            <person name="Sharon I."/>
            <person name="Castelle C.J."/>
            <person name="Probst A.J."/>
            <person name="Thomas B.C."/>
            <person name="Singh A."/>
            <person name="Wilkins M.J."/>
            <person name="Karaoz U."/>
            <person name="Brodie E.L."/>
            <person name="Williams K.H."/>
            <person name="Hubbard S.S."/>
            <person name="Banfield J.F."/>
        </authorList>
    </citation>
    <scope>NUCLEOTIDE SEQUENCE [LARGE SCALE GENOMIC DNA]</scope>
</reference>
<dbReference type="GO" id="GO:0042586">
    <property type="term" value="F:peptide deformylase activity"/>
    <property type="evidence" value="ECO:0007669"/>
    <property type="project" value="UniProtKB-UniRule"/>
</dbReference>
<protein>
    <recommendedName>
        <fullName evidence="2">Peptide deformylase</fullName>
        <shortName evidence="2">PDF</shortName>
        <ecNumber evidence="2">3.5.1.88</ecNumber>
    </recommendedName>
    <alternativeName>
        <fullName evidence="2">Polypeptide deformylase</fullName>
    </alternativeName>
</protein>
<dbReference type="GO" id="GO:0046872">
    <property type="term" value="F:metal ion binding"/>
    <property type="evidence" value="ECO:0007669"/>
    <property type="project" value="UniProtKB-KW"/>
</dbReference>
<proteinExistence type="inferred from homology"/>
<feature type="active site" evidence="2">
    <location>
        <position position="134"/>
    </location>
</feature>
<dbReference type="GO" id="GO:0006412">
    <property type="term" value="P:translation"/>
    <property type="evidence" value="ECO:0007669"/>
    <property type="project" value="UniProtKB-UniRule"/>
</dbReference>
<dbReference type="AlphaFoldDB" id="A0A1F5TE44"/>